<feature type="compositionally biased region" description="Low complexity" evidence="18">
    <location>
        <begin position="77"/>
        <end position="95"/>
    </location>
</feature>
<feature type="binding site" evidence="17">
    <location>
        <position position="219"/>
    </location>
    <ligand>
        <name>ATP</name>
        <dbReference type="ChEBI" id="CHEBI:30616"/>
    </ligand>
</feature>
<dbReference type="STRING" id="99883.ENSTNIP00000015382"/>
<reference evidence="21" key="1">
    <citation type="journal article" date="2004" name="Nature">
        <title>Genome duplication in the teleost fish Tetraodon nigroviridis reveals the early vertebrate proto-karyotype.</title>
        <authorList>
            <person name="Jaillon O."/>
            <person name="Aury J.-M."/>
            <person name="Brunet F."/>
            <person name="Petit J.-L."/>
            <person name="Stange-Thomann N."/>
            <person name="Mauceli E."/>
            <person name="Bouneau L."/>
            <person name="Fischer C."/>
            <person name="Ozouf-Costaz C."/>
            <person name="Bernot A."/>
            <person name="Nicaud S."/>
            <person name="Jaffe D."/>
            <person name="Fisher S."/>
            <person name="Lutfalla G."/>
            <person name="Dossat C."/>
            <person name="Segurens B."/>
            <person name="Dasilva C."/>
            <person name="Salanoubat M."/>
            <person name="Levy M."/>
            <person name="Boudet N."/>
            <person name="Castellano S."/>
            <person name="Anthouard V."/>
            <person name="Jubin C."/>
            <person name="Castelli V."/>
            <person name="Katinka M."/>
            <person name="Vacherie B."/>
            <person name="Biemont C."/>
            <person name="Skalli Z."/>
            <person name="Cattolico L."/>
            <person name="Poulain J."/>
            <person name="De Berardinis V."/>
            <person name="Cruaud C."/>
            <person name="Duprat S."/>
            <person name="Brottier P."/>
            <person name="Coutanceau J.-P."/>
            <person name="Gouzy J."/>
            <person name="Parra G."/>
            <person name="Lardier G."/>
            <person name="Chapple C."/>
            <person name="McKernan K.J."/>
            <person name="McEwan P."/>
            <person name="Bosak S."/>
            <person name="Kellis M."/>
            <person name="Volff J.-N."/>
            <person name="Guigo R."/>
            <person name="Zody M.C."/>
            <person name="Mesirov J."/>
            <person name="Lindblad-Toh K."/>
            <person name="Birren B."/>
            <person name="Nusbaum C."/>
            <person name="Kahn D."/>
            <person name="Robinson-Rechavi M."/>
            <person name="Laudet V."/>
            <person name="Schachter V."/>
            <person name="Quetier F."/>
            <person name="Saurin W."/>
            <person name="Scarpelli C."/>
            <person name="Wincker P."/>
            <person name="Lander E.S."/>
            <person name="Weissenbach J."/>
            <person name="Roest Crollius H."/>
        </authorList>
    </citation>
    <scope>NUCLEOTIDE SEQUENCE [LARGE SCALE GENOMIC DNA]</scope>
</reference>
<dbReference type="PANTHER" id="PTHR24058">
    <property type="entry name" value="DUAL SPECIFICITY PROTEIN KINASE"/>
    <property type="match status" value="1"/>
</dbReference>
<accession>H3D4E4</accession>
<sequence>MAVQLQAFSSPSVSSSAYCRSKRLKVEDAGWDASNQLGDSSFYQQSPGEGAAPSTSGSTFNPVYGASQPPVVRAADSTGSLRGPPSSSSGSSSSSRRVKEAELPLQPCDLYQKRHSLKRKSEEVDSSDSVQILEELSAPVVLNRVGGGGGTTTARSIAHSSSTTKSSTSHSEGDYQLVQHEILCSMSNSYEVLEFLGRGTFGQVAKCWKRGTNEIVAIKILKNHPSYARQGQIEVGILSTLSTENADEFNFVRSYECFQHKNHTCLVFEMLEQNLYDFLKHSKFSPLLLKCIRPVLQQVATALLKLKSLGLIHADLKPENIMLVDPLRQPYRVKVIDFGSASHVSKAVCSTYLQSRYYRAPEIVLGLPFCEAIDMWSLGCVIAELFLGWPLYPGASEYDQIRYISQTQGLPAEYLLSAGTKTSRFFSRGPDSSYPLWRLKTPAEQEAELGVKSKEARKYIFNCLDDMMQVNMTSLEGADVLAEKADRREFIDLLKKMLTLDADKRITPVKTLNHPFVTMAHLLHLPHSSHVKSCFQNMDICKRRCGAFESGKSVFAGSNTPSAAANLTVTFSSQLNQHNQVSSAGSMASATGPSLSLSGSVPLLNYQPALYQQATINIPGLSQQGVPLQTRPAHLCSQAEPFQQTLIVCPPTIQGGLQAAGKSSAYPVRMDSSVPLVPQNQSSQSLHIQPGVLAQGGSEPILTEHFQPQTGSWFPGDGRRVCEFSVLVCVCVWQGWPAGAQQILIPSAWPQMPAMTIHNVDSPLGAGVSEGQQASGWRGRHGNQFEGLSRQDSGVSRQGASQGHNTAAAQPRTQQVKRSKGRHGDKRARPVASVHPTSVLHSSLTGDQSQPIIISDTPSPAVSIITIPSDSEDDADRVFSPPSSKLRPVCSPAPSQRPNVISCVTVHDSHDSDSSDSSPLS</sequence>
<evidence type="ECO:0000256" key="11">
    <source>
        <dbReference type="ARBA" id="ARBA00023015"/>
    </source>
</evidence>
<keyword evidence="9 17" id="KW-0067">ATP-binding</keyword>
<keyword evidence="11" id="KW-0805">Transcription regulation</keyword>
<dbReference type="HOGENOM" id="CLU_003045_1_1_1"/>
<evidence type="ECO:0000256" key="3">
    <source>
        <dbReference type="ARBA" id="ARBA00022499"/>
    </source>
</evidence>
<evidence type="ECO:0000256" key="13">
    <source>
        <dbReference type="ARBA" id="ARBA00023242"/>
    </source>
</evidence>
<feature type="compositionally biased region" description="Low complexity" evidence="18">
    <location>
        <begin position="159"/>
        <end position="170"/>
    </location>
</feature>
<evidence type="ECO:0000256" key="10">
    <source>
        <dbReference type="ARBA" id="ARBA00022843"/>
    </source>
</evidence>
<dbReference type="Proteomes" id="UP000007303">
    <property type="component" value="Unassembled WGS sequence"/>
</dbReference>
<evidence type="ECO:0000256" key="18">
    <source>
        <dbReference type="SAM" id="MobiDB-lite"/>
    </source>
</evidence>
<evidence type="ECO:0000256" key="17">
    <source>
        <dbReference type="PROSITE-ProRule" id="PRU10141"/>
    </source>
</evidence>
<feature type="compositionally biased region" description="Polar residues" evidence="18">
    <location>
        <begin position="790"/>
        <end position="814"/>
    </location>
</feature>
<comment type="catalytic activity">
    <reaction evidence="14">
        <text>L-threonyl-[protein] + ATP = O-phospho-L-threonyl-[protein] + ADP + H(+)</text>
        <dbReference type="Rhea" id="RHEA:46608"/>
        <dbReference type="Rhea" id="RHEA-COMP:11060"/>
        <dbReference type="Rhea" id="RHEA-COMP:11605"/>
        <dbReference type="ChEBI" id="CHEBI:15378"/>
        <dbReference type="ChEBI" id="CHEBI:30013"/>
        <dbReference type="ChEBI" id="CHEBI:30616"/>
        <dbReference type="ChEBI" id="CHEBI:61977"/>
        <dbReference type="ChEBI" id="CHEBI:456216"/>
        <dbReference type="EC" id="2.7.11.1"/>
    </reaction>
</comment>
<keyword evidence="10" id="KW-0832">Ubl conjugation</keyword>
<evidence type="ECO:0000256" key="2">
    <source>
        <dbReference type="ARBA" id="ARBA00012513"/>
    </source>
</evidence>
<dbReference type="PROSITE" id="PS00107">
    <property type="entry name" value="PROTEIN_KINASE_ATP"/>
    <property type="match status" value="1"/>
</dbReference>
<evidence type="ECO:0000313" key="21">
    <source>
        <dbReference type="Proteomes" id="UP000007303"/>
    </source>
</evidence>
<dbReference type="Ensembl" id="ENSTNIT00000015587.1">
    <property type="protein sequence ID" value="ENSTNIP00000015382.1"/>
    <property type="gene ID" value="ENSTNIG00000012412.1"/>
</dbReference>
<evidence type="ECO:0000313" key="20">
    <source>
        <dbReference type="Ensembl" id="ENSTNIP00000015382.1"/>
    </source>
</evidence>
<dbReference type="FunFam" id="1.10.510.10:FF:000029">
    <property type="entry name" value="Homeodomain-interacting protein kinase 2 isoform 1"/>
    <property type="match status" value="1"/>
</dbReference>
<feature type="compositionally biased region" description="Basic residues" evidence="18">
    <location>
        <begin position="815"/>
        <end position="826"/>
    </location>
</feature>
<comment type="subcellular location">
    <subcellularLocation>
        <location evidence="1">Nucleus</location>
    </subcellularLocation>
</comment>
<feature type="domain" description="Protein kinase" evidence="19">
    <location>
        <begin position="190"/>
        <end position="517"/>
    </location>
</feature>
<dbReference type="SMART" id="SM00220">
    <property type="entry name" value="S_TKc"/>
    <property type="match status" value="1"/>
</dbReference>
<dbReference type="SUPFAM" id="SSF56112">
    <property type="entry name" value="Protein kinase-like (PK-like)"/>
    <property type="match status" value="1"/>
</dbReference>
<dbReference type="InterPro" id="IPR008271">
    <property type="entry name" value="Ser/Thr_kinase_AS"/>
</dbReference>
<keyword evidence="13" id="KW-0539">Nucleus</keyword>
<evidence type="ECO:0000256" key="7">
    <source>
        <dbReference type="ARBA" id="ARBA00022741"/>
    </source>
</evidence>
<dbReference type="InterPro" id="IPR050494">
    <property type="entry name" value="Ser_Thr_dual-spec_kinase"/>
</dbReference>
<dbReference type="Pfam" id="PF00069">
    <property type="entry name" value="Pkinase"/>
    <property type="match status" value="1"/>
</dbReference>
<dbReference type="GO" id="GO:0005737">
    <property type="term" value="C:cytoplasm"/>
    <property type="evidence" value="ECO:0007669"/>
    <property type="project" value="UniProtKB-ARBA"/>
</dbReference>
<dbReference type="CDD" id="cd14211">
    <property type="entry name" value="STKc_HIPK"/>
    <property type="match status" value="1"/>
</dbReference>
<comment type="similarity">
    <text evidence="16">Belongs to the protein kinase superfamily. CMGC Ser/Thr protein kinase family. HIPK subfamily.</text>
</comment>
<feature type="region of interest" description="Disordered" evidence="18">
    <location>
        <begin position="35"/>
        <end position="105"/>
    </location>
</feature>
<keyword evidence="4" id="KW-0723">Serine/threonine-protein kinase</keyword>
<comment type="catalytic activity">
    <reaction evidence="15">
        <text>L-seryl-[protein] + ATP = O-phospho-L-seryl-[protein] + ADP + H(+)</text>
        <dbReference type="Rhea" id="RHEA:17989"/>
        <dbReference type="Rhea" id="RHEA-COMP:9863"/>
        <dbReference type="Rhea" id="RHEA-COMP:11604"/>
        <dbReference type="ChEBI" id="CHEBI:15378"/>
        <dbReference type="ChEBI" id="CHEBI:29999"/>
        <dbReference type="ChEBI" id="CHEBI:30616"/>
        <dbReference type="ChEBI" id="CHEBI:83421"/>
        <dbReference type="ChEBI" id="CHEBI:456216"/>
        <dbReference type="EC" id="2.7.11.1"/>
    </reaction>
</comment>
<keyword evidence="6" id="KW-0808">Transferase</keyword>
<evidence type="ECO:0000256" key="14">
    <source>
        <dbReference type="ARBA" id="ARBA00047899"/>
    </source>
</evidence>
<proteinExistence type="inferred from homology"/>
<evidence type="ECO:0000256" key="1">
    <source>
        <dbReference type="ARBA" id="ARBA00004123"/>
    </source>
</evidence>
<dbReference type="GeneTree" id="ENSGT00940000155356"/>
<keyword evidence="7 17" id="KW-0547">Nucleotide-binding</keyword>
<evidence type="ECO:0000256" key="5">
    <source>
        <dbReference type="ARBA" id="ARBA00022553"/>
    </source>
</evidence>
<organism evidence="20 21">
    <name type="scientific">Tetraodon nigroviridis</name>
    <name type="common">Spotted green pufferfish</name>
    <name type="synonym">Chelonodon nigroviridis</name>
    <dbReference type="NCBI Taxonomy" id="99883"/>
    <lineage>
        <taxon>Eukaryota</taxon>
        <taxon>Metazoa</taxon>
        <taxon>Chordata</taxon>
        <taxon>Craniata</taxon>
        <taxon>Vertebrata</taxon>
        <taxon>Euteleostomi</taxon>
        <taxon>Actinopterygii</taxon>
        <taxon>Neopterygii</taxon>
        <taxon>Teleostei</taxon>
        <taxon>Neoteleostei</taxon>
        <taxon>Acanthomorphata</taxon>
        <taxon>Eupercaria</taxon>
        <taxon>Tetraodontiformes</taxon>
        <taxon>Tetradontoidea</taxon>
        <taxon>Tetraodontidae</taxon>
        <taxon>Tetraodon</taxon>
    </lineage>
</organism>
<evidence type="ECO:0000256" key="12">
    <source>
        <dbReference type="ARBA" id="ARBA00023163"/>
    </source>
</evidence>
<evidence type="ECO:0000256" key="15">
    <source>
        <dbReference type="ARBA" id="ARBA00048679"/>
    </source>
</evidence>
<dbReference type="GO" id="GO:0042771">
    <property type="term" value="P:intrinsic apoptotic signaling pathway in response to DNA damage by p53 class mediator"/>
    <property type="evidence" value="ECO:0007669"/>
    <property type="project" value="TreeGrafter"/>
</dbReference>
<evidence type="ECO:0000256" key="4">
    <source>
        <dbReference type="ARBA" id="ARBA00022527"/>
    </source>
</evidence>
<evidence type="ECO:0000256" key="6">
    <source>
        <dbReference type="ARBA" id="ARBA00022679"/>
    </source>
</evidence>
<keyword evidence="5" id="KW-0597">Phosphoprotein</keyword>
<keyword evidence="3" id="KW-1017">Isopeptide bond</keyword>
<dbReference type="EC" id="2.7.11.1" evidence="2"/>
<feature type="region of interest" description="Disordered" evidence="18">
    <location>
        <begin position="765"/>
        <end position="898"/>
    </location>
</feature>
<dbReference type="PROSITE" id="PS00108">
    <property type="entry name" value="PROTEIN_KINASE_ST"/>
    <property type="match status" value="1"/>
</dbReference>
<feature type="region of interest" description="Disordered" evidence="18">
    <location>
        <begin position="151"/>
        <end position="172"/>
    </location>
</feature>
<dbReference type="InterPro" id="IPR017441">
    <property type="entry name" value="Protein_kinase_ATP_BS"/>
</dbReference>
<dbReference type="InterPro" id="IPR011009">
    <property type="entry name" value="Kinase-like_dom_sf"/>
</dbReference>
<dbReference type="FunFam" id="3.30.200.20:FF:000022">
    <property type="entry name" value="Homeodomain-interacting protein kinase 2 isoform 1"/>
    <property type="match status" value="1"/>
</dbReference>
<evidence type="ECO:0000256" key="16">
    <source>
        <dbReference type="ARBA" id="ARBA00061380"/>
    </source>
</evidence>
<dbReference type="GO" id="GO:0016605">
    <property type="term" value="C:PML body"/>
    <property type="evidence" value="ECO:0007669"/>
    <property type="project" value="TreeGrafter"/>
</dbReference>
<dbReference type="Gene3D" id="3.30.200.20">
    <property type="entry name" value="Phosphorylase Kinase, domain 1"/>
    <property type="match status" value="1"/>
</dbReference>
<dbReference type="Gene3D" id="1.10.510.10">
    <property type="entry name" value="Transferase(Phosphotransferase) domain 1"/>
    <property type="match status" value="1"/>
</dbReference>
<dbReference type="PANTHER" id="PTHR24058:SF43">
    <property type="entry name" value="HOMEODOMAIN-INTERACTING PROTEIN KINASE 1"/>
    <property type="match status" value="1"/>
</dbReference>
<dbReference type="PROSITE" id="PS50011">
    <property type="entry name" value="PROTEIN_KINASE_DOM"/>
    <property type="match status" value="1"/>
</dbReference>
<reference evidence="20" key="3">
    <citation type="submission" date="2025-09" db="UniProtKB">
        <authorList>
            <consortium name="Ensembl"/>
        </authorList>
    </citation>
    <scope>IDENTIFICATION</scope>
</reference>
<dbReference type="InParanoid" id="H3D4E4"/>
<dbReference type="OMA" id="GRHGNQY"/>
<keyword evidence="21" id="KW-1185">Reference proteome</keyword>
<feature type="compositionally biased region" description="Polar residues" evidence="18">
    <location>
        <begin position="835"/>
        <end position="860"/>
    </location>
</feature>
<dbReference type="GO" id="GO:0004713">
    <property type="term" value="F:protein tyrosine kinase activity"/>
    <property type="evidence" value="ECO:0007669"/>
    <property type="project" value="TreeGrafter"/>
</dbReference>
<dbReference type="AlphaFoldDB" id="H3D4E4"/>
<keyword evidence="12" id="KW-0804">Transcription</keyword>
<evidence type="ECO:0000259" key="19">
    <source>
        <dbReference type="PROSITE" id="PS50011"/>
    </source>
</evidence>
<protein>
    <recommendedName>
        <fullName evidence="2">non-specific serine/threonine protein kinase</fullName>
        <ecNumber evidence="2">2.7.11.1</ecNumber>
    </recommendedName>
</protein>
<evidence type="ECO:0000256" key="8">
    <source>
        <dbReference type="ARBA" id="ARBA00022777"/>
    </source>
</evidence>
<evidence type="ECO:0000256" key="9">
    <source>
        <dbReference type="ARBA" id="ARBA00022840"/>
    </source>
</evidence>
<keyword evidence="8" id="KW-0418">Kinase</keyword>
<name>H3D4E4_TETNG</name>
<feature type="compositionally biased region" description="Polar residues" evidence="18">
    <location>
        <begin position="35"/>
        <end position="61"/>
    </location>
</feature>
<reference evidence="20" key="2">
    <citation type="submission" date="2025-08" db="UniProtKB">
        <authorList>
            <consortium name="Ensembl"/>
        </authorList>
    </citation>
    <scope>IDENTIFICATION</scope>
</reference>
<dbReference type="InterPro" id="IPR000719">
    <property type="entry name" value="Prot_kinase_dom"/>
</dbReference>
<dbReference type="GO" id="GO:0004674">
    <property type="term" value="F:protein serine/threonine kinase activity"/>
    <property type="evidence" value="ECO:0007669"/>
    <property type="project" value="UniProtKB-KW"/>
</dbReference>
<dbReference type="GO" id="GO:0007224">
    <property type="term" value="P:smoothened signaling pathway"/>
    <property type="evidence" value="ECO:0007669"/>
    <property type="project" value="TreeGrafter"/>
</dbReference>
<dbReference type="GO" id="GO:0005524">
    <property type="term" value="F:ATP binding"/>
    <property type="evidence" value="ECO:0007669"/>
    <property type="project" value="UniProtKB-UniRule"/>
</dbReference>